<dbReference type="PANTHER" id="PTHR43329">
    <property type="entry name" value="EPOXIDE HYDROLASE"/>
    <property type="match status" value="1"/>
</dbReference>
<dbReference type="GO" id="GO:0004301">
    <property type="term" value="F:epoxide hydrolase activity"/>
    <property type="evidence" value="ECO:0007669"/>
    <property type="project" value="UniProtKB-ARBA"/>
</dbReference>
<dbReference type="InterPro" id="IPR029058">
    <property type="entry name" value="AB_hydrolase_fold"/>
</dbReference>
<dbReference type="EMBL" id="CARXXK010000003">
    <property type="protein sequence ID" value="CAI6361698.1"/>
    <property type="molecule type" value="Genomic_DNA"/>
</dbReference>
<evidence type="ECO:0000256" key="3">
    <source>
        <dbReference type="SAM" id="MobiDB-lite"/>
    </source>
</evidence>
<evidence type="ECO:0000256" key="2">
    <source>
        <dbReference type="ARBA" id="ARBA00038334"/>
    </source>
</evidence>
<accession>A0AAV0X0S9</accession>
<dbReference type="SUPFAM" id="SSF53474">
    <property type="entry name" value="alpha/beta-Hydrolases"/>
    <property type="match status" value="1"/>
</dbReference>
<dbReference type="AlphaFoldDB" id="A0AAV0X0S9"/>
<feature type="region of interest" description="Disordered" evidence="3">
    <location>
        <begin position="81"/>
        <end position="100"/>
    </location>
</feature>
<sequence>MAVLVGGRDSVVSISVAESIKMLAFSVVWGSWIVVKNAAVRAVTPLWSNGGGHENDVDGDDRESGAGAADDDTVATATTVATAGGNKAARRTHRDRPPPCLSTTVYGTHSYVKVKGVKFHYVECGDPKGMIVILLHGFPSCWISWHHQIPTLSKHFRVIAVDLKGFGDSDKPSARKSYRVENLINELAVFLSMLGVDDQNKCHVIGHDLGALLGWYLVHLWPNCVSKFVAISCPHPNVHWEYLPPSSFFNKNWICFSQLPYLPEMDALQSDLKIINQCYQHLSKNKESDDSSYIDAYKYTFSRTEDWTGAINYFRNLPFYRIEPRSNNDSLNKEEDMLQVPSLLITGSKDVSVQIESFIKSTEFLKTSTVRIIDNASHFPHQEQPKVVNDLLTSYLVRVKVVQKELPPRQNSSGIVGRMKDIVSSTVQYGNTLKDSVQKRNILPITAMTSSCQN</sequence>
<proteinExistence type="inferred from homology"/>
<dbReference type="PRINTS" id="PR00412">
    <property type="entry name" value="EPOXHYDRLASE"/>
</dbReference>
<dbReference type="InterPro" id="IPR000073">
    <property type="entry name" value="AB_hydrolase_1"/>
</dbReference>
<dbReference type="Proteomes" id="UP001160148">
    <property type="component" value="Unassembled WGS sequence"/>
</dbReference>
<evidence type="ECO:0000313" key="5">
    <source>
        <dbReference type="EMBL" id="CAI6361698.1"/>
    </source>
</evidence>
<evidence type="ECO:0000259" key="4">
    <source>
        <dbReference type="Pfam" id="PF00561"/>
    </source>
</evidence>
<gene>
    <name evidence="5" type="ORF">MEUPH1_LOCUS16849</name>
</gene>
<dbReference type="Gene3D" id="3.40.50.1820">
    <property type="entry name" value="alpha/beta hydrolase"/>
    <property type="match status" value="1"/>
</dbReference>
<organism evidence="5 6">
    <name type="scientific">Macrosiphum euphorbiae</name>
    <name type="common">potato aphid</name>
    <dbReference type="NCBI Taxonomy" id="13131"/>
    <lineage>
        <taxon>Eukaryota</taxon>
        <taxon>Metazoa</taxon>
        <taxon>Ecdysozoa</taxon>
        <taxon>Arthropoda</taxon>
        <taxon>Hexapoda</taxon>
        <taxon>Insecta</taxon>
        <taxon>Pterygota</taxon>
        <taxon>Neoptera</taxon>
        <taxon>Paraneoptera</taxon>
        <taxon>Hemiptera</taxon>
        <taxon>Sternorrhyncha</taxon>
        <taxon>Aphidomorpha</taxon>
        <taxon>Aphidoidea</taxon>
        <taxon>Aphididae</taxon>
        <taxon>Macrosiphini</taxon>
        <taxon>Macrosiphum</taxon>
    </lineage>
</organism>
<dbReference type="InterPro" id="IPR000639">
    <property type="entry name" value="Epox_hydrolase-like"/>
</dbReference>
<protein>
    <recommendedName>
        <fullName evidence="4">AB hydrolase-1 domain-containing protein</fullName>
    </recommendedName>
</protein>
<evidence type="ECO:0000256" key="1">
    <source>
        <dbReference type="ARBA" id="ARBA00022801"/>
    </source>
</evidence>
<reference evidence="5 6" key="1">
    <citation type="submission" date="2023-01" db="EMBL/GenBank/DDBJ databases">
        <authorList>
            <person name="Whitehead M."/>
        </authorList>
    </citation>
    <scope>NUCLEOTIDE SEQUENCE [LARGE SCALE GENOMIC DNA]</scope>
</reference>
<feature type="region of interest" description="Disordered" evidence="3">
    <location>
        <begin position="50"/>
        <end position="72"/>
    </location>
</feature>
<dbReference type="Pfam" id="PF00561">
    <property type="entry name" value="Abhydrolase_1"/>
    <property type="match status" value="1"/>
</dbReference>
<keyword evidence="1" id="KW-0378">Hydrolase</keyword>
<keyword evidence="6" id="KW-1185">Reference proteome</keyword>
<evidence type="ECO:0000313" key="6">
    <source>
        <dbReference type="Proteomes" id="UP001160148"/>
    </source>
</evidence>
<name>A0AAV0X0S9_9HEMI</name>
<comment type="caution">
    <text evidence="5">The sequence shown here is derived from an EMBL/GenBank/DDBJ whole genome shotgun (WGS) entry which is preliminary data.</text>
</comment>
<feature type="domain" description="AB hydrolase-1" evidence="4">
    <location>
        <begin position="132"/>
        <end position="383"/>
    </location>
</feature>
<comment type="similarity">
    <text evidence="2">Belongs to the AB hydrolase superfamily. Epoxide hydrolase family.</text>
</comment>